<feature type="transmembrane region" description="Helical" evidence="10">
    <location>
        <begin position="184"/>
        <end position="204"/>
    </location>
</feature>
<keyword evidence="3" id="KW-1003">Cell membrane</keyword>
<feature type="region of interest" description="Disordered" evidence="9">
    <location>
        <begin position="1"/>
        <end position="98"/>
    </location>
</feature>
<dbReference type="InterPro" id="IPR003691">
    <property type="entry name" value="FluC"/>
</dbReference>
<dbReference type="GO" id="GO:0005886">
    <property type="term" value="C:plasma membrane"/>
    <property type="evidence" value="ECO:0007669"/>
    <property type="project" value="UniProtKB-SubCell"/>
</dbReference>
<evidence type="ECO:0000256" key="6">
    <source>
        <dbReference type="ARBA" id="ARBA00023136"/>
    </source>
</evidence>
<dbReference type="AlphaFoldDB" id="A0A1D9Q7L2"/>
<dbReference type="Proteomes" id="UP000177798">
    <property type="component" value="Chromosome 7"/>
</dbReference>
<name>A0A1D9Q7L2_SCLS1</name>
<organism evidence="11 12">
    <name type="scientific">Sclerotinia sclerotiorum (strain ATCC 18683 / 1980 / Ss-1)</name>
    <name type="common">White mold</name>
    <name type="synonym">Whetzelinia sclerotiorum</name>
    <dbReference type="NCBI Taxonomy" id="665079"/>
    <lineage>
        <taxon>Eukaryota</taxon>
        <taxon>Fungi</taxon>
        <taxon>Dikarya</taxon>
        <taxon>Ascomycota</taxon>
        <taxon>Pezizomycotina</taxon>
        <taxon>Leotiomycetes</taxon>
        <taxon>Helotiales</taxon>
        <taxon>Sclerotiniaceae</taxon>
        <taxon>Sclerotinia</taxon>
    </lineage>
</organism>
<evidence type="ECO:0000256" key="1">
    <source>
        <dbReference type="ARBA" id="ARBA00002598"/>
    </source>
</evidence>
<evidence type="ECO:0000256" key="3">
    <source>
        <dbReference type="ARBA" id="ARBA00022475"/>
    </source>
</evidence>
<feature type="compositionally biased region" description="Polar residues" evidence="9">
    <location>
        <begin position="72"/>
        <end position="84"/>
    </location>
</feature>
<dbReference type="Pfam" id="PF02537">
    <property type="entry name" value="CRCB"/>
    <property type="match status" value="2"/>
</dbReference>
<dbReference type="PANTHER" id="PTHR28259">
    <property type="entry name" value="FLUORIDE EXPORT PROTEIN 1-RELATED"/>
    <property type="match status" value="1"/>
</dbReference>
<keyword evidence="4 10" id="KW-0812">Transmembrane</keyword>
<evidence type="ECO:0000256" key="7">
    <source>
        <dbReference type="ARBA" id="ARBA00035120"/>
    </source>
</evidence>
<feature type="transmembrane region" description="Helical" evidence="10">
    <location>
        <begin position="292"/>
        <end position="313"/>
    </location>
</feature>
<comment type="similarity">
    <text evidence="7">Belongs to the fluoride channel Fluc/FEX (TC 1.A.43) family.</text>
</comment>
<evidence type="ECO:0000256" key="5">
    <source>
        <dbReference type="ARBA" id="ARBA00022989"/>
    </source>
</evidence>
<comment type="catalytic activity">
    <reaction evidence="8">
        <text>fluoride(in) = fluoride(out)</text>
        <dbReference type="Rhea" id="RHEA:76159"/>
        <dbReference type="ChEBI" id="CHEBI:17051"/>
    </reaction>
    <physiologicalReaction direction="left-to-right" evidence="8">
        <dbReference type="Rhea" id="RHEA:76160"/>
    </physiologicalReaction>
</comment>
<feature type="region of interest" description="Disordered" evidence="9">
    <location>
        <begin position="133"/>
        <end position="175"/>
    </location>
</feature>
<feature type="transmembrane region" description="Helical" evidence="10">
    <location>
        <begin position="430"/>
        <end position="450"/>
    </location>
</feature>
<keyword evidence="5 10" id="KW-1133">Transmembrane helix</keyword>
<gene>
    <name evidence="11" type="ORF">sscle_07g057200</name>
</gene>
<evidence type="ECO:0000256" key="10">
    <source>
        <dbReference type="SAM" id="Phobius"/>
    </source>
</evidence>
<protein>
    <recommendedName>
        <fullName evidence="13">Chromosome condensation protein</fullName>
    </recommendedName>
</protein>
<evidence type="ECO:0000256" key="9">
    <source>
        <dbReference type="SAM" id="MobiDB-lite"/>
    </source>
</evidence>
<keyword evidence="6 10" id="KW-0472">Membrane</keyword>
<comment type="function">
    <text evidence="1">Fluoride channel required for the rapid expulsion of cytoplasmic fluoride.</text>
</comment>
<evidence type="ECO:0000313" key="12">
    <source>
        <dbReference type="Proteomes" id="UP000177798"/>
    </source>
</evidence>
<feature type="transmembrane region" description="Helical" evidence="10">
    <location>
        <begin position="526"/>
        <end position="548"/>
    </location>
</feature>
<evidence type="ECO:0000313" key="11">
    <source>
        <dbReference type="EMBL" id="APA10950.1"/>
    </source>
</evidence>
<feature type="transmembrane region" description="Helical" evidence="10">
    <location>
        <begin position="353"/>
        <end position="379"/>
    </location>
</feature>
<evidence type="ECO:0000256" key="4">
    <source>
        <dbReference type="ARBA" id="ARBA00022692"/>
    </source>
</evidence>
<evidence type="ECO:0000256" key="2">
    <source>
        <dbReference type="ARBA" id="ARBA00004651"/>
    </source>
</evidence>
<dbReference type="EMBL" id="CP017820">
    <property type="protein sequence ID" value="APA10950.1"/>
    <property type="molecule type" value="Genomic_DNA"/>
</dbReference>
<feature type="transmembrane region" description="Helical" evidence="10">
    <location>
        <begin position="216"/>
        <end position="234"/>
    </location>
</feature>
<reference evidence="12" key="1">
    <citation type="journal article" date="2017" name="Genome Biol. Evol.">
        <title>The complete genome sequence of the phytopathogenic fungus Sclerotinia sclerotiorum reveals insights into the genome architecture of broad host range pathogens.</title>
        <authorList>
            <person name="Derbyshire M."/>
            <person name="Denton-Giles M."/>
            <person name="Hegedus D."/>
            <person name="Seifbarghy S."/>
            <person name="Rollins J."/>
            <person name="van Kan J."/>
            <person name="Seidl M.F."/>
            <person name="Faino L."/>
            <person name="Mbengue M."/>
            <person name="Navaud O."/>
            <person name="Raffaele S."/>
            <person name="Hammond-Kosack K."/>
            <person name="Heard S."/>
            <person name="Oliver R."/>
        </authorList>
    </citation>
    <scope>NUCLEOTIDE SEQUENCE [LARGE SCALE GENOMIC DNA]</scope>
    <source>
        <strain evidence="12">ATCC 18683 / 1980 / Ss-1</strain>
    </source>
</reference>
<dbReference type="PANTHER" id="PTHR28259:SF1">
    <property type="entry name" value="FLUORIDE EXPORT PROTEIN 1-RELATED"/>
    <property type="match status" value="1"/>
</dbReference>
<feature type="transmembrane region" description="Helical" evidence="10">
    <location>
        <begin position="462"/>
        <end position="481"/>
    </location>
</feature>
<evidence type="ECO:0008006" key="13">
    <source>
        <dbReference type="Google" id="ProtNLM"/>
    </source>
</evidence>
<accession>A0A1D9Q7L2</accession>
<feature type="compositionally biased region" description="Basic and acidic residues" evidence="9">
    <location>
        <begin position="11"/>
        <end position="39"/>
    </location>
</feature>
<evidence type="ECO:0000256" key="8">
    <source>
        <dbReference type="ARBA" id="ARBA00035585"/>
    </source>
</evidence>
<dbReference type="VEuPathDB" id="FungiDB:sscle_07g057200"/>
<feature type="transmembrane region" description="Helical" evidence="10">
    <location>
        <begin position="400"/>
        <end position="418"/>
    </location>
</feature>
<feature type="compositionally biased region" description="Basic and acidic residues" evidence="9">
    <location>
        <begin position="142"/>
        <end position="174"/>
    </location>
</feature>
<dbReference type="GO" id="GO:1903425">
    <property type="term" value="F:fluoride transmembrane transporter activity"/>
    <property type="evidence" value="ECO:0007669"/>
    <property type="project" value="UniProtKB-ARBA"/>
</dbReference>
<proteinExistence type="inferred from homology"/>
<dbReference type="OrthoDB" id="409792at2759"/>
<comment type="subcellular location">
    <subcellularLocation>
        <location evidence="2">Cell membrane</location>
        <topology evidence="2">Multi-pass membrane protein</topology>
    </subcellularLocation>
</comment>
<sequence>MATSNDVANGTKHEPYDIKMTPDHPKSLEDPSQGRRALEVQDAGYDMPESGLRLDEVDMSAPAQIKGENRLRQSQFLGHTSSGEQGAHRRGSRASRSDIEYDLPDDYVHLNELVIPSPVENPRGAPIYLHKPLEEAKDEEQEYKQDQRDQERKKRDSIARGEKPPEEEKKDVSTKKASKFATQLYTISYLILFSIFGTLARLGLQSITFYPGAPVIFSELWANVGGCVFMGFLGEDRMLFKEEWGTATYHHKIQEWKAKVKDEENGSGSSAVGQLPDLQAAKKAHAATKKTIPLYIGLATGFCGSFTSFSSFVRDTFLALSNSLPSPLNHPQDYSPVMAGTTSTVSRNGGYSFMATLAVIITTVSLCLAALFFGAHLAIFLEPYIPSFSFRKSRKYLDPFTVFLAWGCWLGAVFLAIFPPDRNDAPPEIWRGRAVFALVFAPIGCLGRFYASLYLNGKLSSFPVGTFAVNMFGTAIMGMAYDLQHVPLGGVVGCQVLQGIEDGFCGCLTTVSTWVVELSSLRRSHAYRYGMVSVLGGLALMVVIMGSFRWTHGFEGLLCTH</sequence>